<sequence length="135" mass="15392">MKQSFIGIFLALTIVFGLVWDVTAELEDADFSTEVEKTEKVEEVHVSKRPFTGAVLRGALRALRSRPARAVLRKLAEYYGRRSSVYEIVEVIEEVAKIIGRYDRAFSSHFIDAAVRLGFSRDFGLAVYNLVYWLI</sequence>
<accession>A0A1S3HIA9</accession>
<evidence type="ECO:0000256" key="1">
    <source>
        <dbReference type="SAM" id="SignalP"/>
    </source>
</evidence>
<gene>
    <name evidence="3" type="primary">LOC106155512</name>
</gene>
<name>A0A1S3HIA9_LINAN</name>
<dbReference type="Proteomes" id="UP000085678">
    <property type="component" value="Unplaced"/>
</dbReference>
<dbReference type="InParanoid" id="A0A1S3HIA9"/>
<dbReference type="GeneID" id="106155512"/>
<feature type="chain" id="PRO_5010277243" evidence="1">
    <location>
        <begin position="25"/>
        <end position="135"/>
    </location>
</feature>
<proteinExistence type="predicted"/>
<reference evidence="3" key="1">
    <citation type="submission" date="2025-08" db="UniProtKB">
        <authorList>
            <consortium name="RefSeq"/>
        </authorList>
    </citation>
    <scope>IDENTIFICATION</scope>
    <source>
        <tissue evidence="3">Gonads</tissue>
    </source>
</reference>
<keyword evidence="1" id="KW-0732">Signal</keyword>
<evidence type="ECO:0000313" key="2">
    <source>
        <dbReference type="Proteomes" id="UP000085678"/>
    </source>
</evidence>
<organism evidence="2 3">
    <name type="scientific">Lingula anatina</name>
    <name type="common">Brachiopod</name>
    <name type="synonym">Lingula unguis</name>
    <dbReference type="NCBI Taxonomy" id="7574"/>
    <lineage>
        <taxon>Eukaryota</taxon>
        <taxon>Metazoa</taxon>
        <taxon>Spiralia</taxon>
        <taxon>Lophotrochozoa</taxon>
        <taxon>Brachiopoda</taxon>
        <taxon>Linguliformea</taxon>
        <taxon>Lingulata</taxon>
        <taxon>Lingulida</taxon>
        <taxon>Linguloidea</taxon>
        <taxon>Lingulidae</taxon>
        <taxon>Lingula</taxon>
    </lineage>
</organism>
<dbReference type="KEGG" id="lak:106155512"/>
<keyword evidence="2" id="KW-1185">Reference proteome</keyword>
<dbReference type="RefSeq" id="XP_013385850.1">
    <property type="nucleotide sequence ID" value="XM_013530396.1"/>
</dbReference>
<protein>
    <submittedName>
        <fullName evidence="3">Uncharacterized protein LOC106155512</fullName>
    </submittedName>
</protein>
<feature type="signal peptide" evidence="1">
    <location>
        <begin position="1"/>
        <end position="24"/>
    </location>
</feature>
<evidence type="ECO:0000313" key="3">
    <source>
        <dbReference type="RefSeq" id="XP_013385850.1"/>
    </source>
</evidence>
<dbReference type="AlphaFoldDB" id="A0A1S3HIA9"/>